<name>A0AAN9Y8S6_9HEMI</name>
<dbReference type="PANTHER" id="PTHR45718">
    <property type="entry name" value="TRANSCRIPTIONAL ACTIVATOR CUBITUS INTERRUPTUS"/>
    <property type="match status" value="1"/>
</dbReference>
<dbReference type="GO" id="GO:0000978">
    <property type="term" value="F:RNA polymerase II cis-regulatory region sequence-specific DNA binding"/>
    <property type="evidence" value="ECO:0007669"/>
    <property type="project" value="TreeGrafter"/>
</dbReference>
<evidence type="ECO:0000256" key="7">
    <source>
        <dbReference type="ARBA" id="ARBA00022833"/>
    </source>
</evidence>
<sequence>MINAPFSIDSSLSAASMGIKMSPPPQPTEDCQVLGQGLDEQSHFNPAVHPHYHQATSAAYGHHLAPHLATHPSQYRHDFLKRWDHNEFSPAVGSATPGTGNEMFFSNVHPLDDSLLAHHHHHHHHQGHPHSLYSYPRAGDGYPPEAAAFQYHNHHMAPSHGAFIRYIPRGGKQDFTCEWIDPGARKICGKRYTLMQDIVSHLTMDHVGGPECTTHACYWQNCSRNGRPFKAKYKLVNHIRVHTGEKPFPCNFPNCLKVFARSENLKIHRRTHTG</sequence>
<dbReference type="PANTHER" id="PTHR45718:SF4">
    <property type="entry name" value="TRANSCRIPTIONAL ACTIVATOR CUBITUS INTERRUPTUS"/>
    <property type="match status" value="1"/>
</dbReference>
<dbReference type="SMART" id="SM00355">
    <property type="entry name" value="ZnF_C2H2"/>
    <property type="match status" value="3"/>
</dbReference>
<evidence type="ECO:0000256" key="1">
    <source>
        <dbReference type="ARBA" id="ARBA00004123"/>
    </source>
</evidence>
<keyword evidence="7" id="KW-0862">Zinc</keyword>
<dbReference type="InterPro" id="IPR013087">
    <property type="entry name" value="Znf_C2H2_type"/>
</dbReference>
<dbReference type="InterPro" id="IPR041643">
    <property type="entry name" value="Znf_ZIC"/>
</dbReference>
<dbReference type="Pfam" id="PF18366">
    <property type="entry name" value="zf_ZIC"/>
    <property type="match status" value="1"/>
</dbReference>
<dbReference type="EMBL" id="JBBCAQ010000010">
    <property type="protein sequence ID" value="KAK7601715.1"/>
    <property type="molecule type" value="Genomic_DNA"/>
</dbReference>
<keyword evidence="3" id="KW-0217">Developmental protein</keyword>
<evidence type="ECO:0000256" key="5">
    <source>
        <dbReference type="ARBA" id="ARBA00022737"/>
    </source>
</evidence>
<dbReference type="Proteomes" id="UP001367676">
    <property type="component" value="Unassembled WGS sequence"/>
</dbReference>
<dbReference type="AlphaFoldDB" id="A0AAN9Y8S6"/>
<evidence type="ECO:0000256" key="2">
    <source>
        <dbReference type="ARBA" id="ARBA00010831"/>
    </source>
</evidence>
<evidence type="ECO:0000256" key="3">
    <source>
        <dbReference type="ARBA" id="ARBA00022473"/>
    </source>
</evidence>
<proteinExistence type="inferred from homology"/>
<comment type="similarity">
    <text evidence="2">Belongs to the GLI C2H2-type zinc-finger protein family.</text>
</comment>
<keyword evidence="5" id="KW-0677">Repeat</keyword>
<dbReference type="GO" id="GO:0008270">
    <property type="term" value="F:zinc ion binding"/>
    <property type="evidence" value="ECO:0007669"/>
    <property type="project" value="UniProtKB-KW"/>
</dbReference>
<dbReference type="GO" id="GO:0140297">
    <property type="term" value="F:DNA-binding transcription factor binding"/>
    <property type="evidence" value="ECO:0007669"/>
    <property type="project" value="UniProtKB-ARBA"/>
</dbReference>
<protein>
    <recommendedName>
        <fullName evidence="11">C2H2-type domain-containing protein</fullName>
    </recommendedName>
</protein>
<dbReference type="Pfam" id="PF23561">
    <property type="entry name" value="zf-C2H2_15"/>
    <property type="match status" value="1"/>
</dbReference>
<evidence type="ECO:0000256" key="6">
    <source>
        <dbReference type="ARBA" id="ARBA00022771"/>
    </source>
</evidence>
<dbReference type="FunFam" id="3.30.160.60:FF:000035">
    <property type="entry name" value="Zinc finger protein ZIC 1"/>
    <property type="match status" value="1"/>
</dbReference>
<feature type="domain" description="C2H2-type" evidence="11">
    <location>
        <begin position="248"/>
        <end position="274"/>
    </location>
</feature>
<accession>A0AAN9Y8S6</accession>
<dbReference type="Gene3D" id="3.30.160.60">
    <property type="entry name" value="Classic Zinc Finger"/>
    <property type="match status" value="2"/>
</dbReference>
<evidence type="ECO:0000256" key="10">
    <source>
        <dbReference type="PROSITE-ProRule" id="PRU00042"/>
    </source>
</evidence>
<dbReference type="FunFam" id="3.30.160.60:FF:000031">
    <property type="entry name" value="GLI family zinc finger 3"/>
    <property type="match status" value="1"/>
</dbReference>
<comment type="caution">
    <text evidence="12">The sequence shown here is derived from an EMBL/GenBank/DDBJ whole genome shotgun (WGS) entry which is preliminary data.</text>
</comment>
<keyword evidence="13" id="KW-1185">Reference proteome</keyword>
<organism evidence="12 13">
    <name type="scientific">Parthenolecanium corni</name>
    <dbReference type="NCBI Taxonomy" id="536013"/>
    <lineage>
        <taxon>Eukaryota</taxon>
        <taxon>Metazoa</taxon>
        <taxon>Ecdysozoa</taxon>
        <taxon>Arthropoda</taxon>
        <taxon>Hexapoda</taxon>
        <taxon>Insecta</taxon>
        <taxon>Pterygota</taxon>
        <taxon>Neoptera</taxon>
        <taxon>Paraneoptera</taxon>
        <taxon>Hemiptera</taxon>
        <taxon>Sternorrhyncha</taxon>
        <taxon>Coccoidea</taxon>
        <taxon>Coccidae</taxon>
        <taxon>Parthenolecanium</taxon>
    </lineage>
</organism>
<dbReference type="GO" id="GO:0000981">
    <property type="term" value="F:DNA-binding transcription factor activity, RNA polymerase II-specific"/>
    <property type="evidence" value="ECO:0007669"/>
    <property type="project" value="TreeGrafter"/>
</dbReference>
<dbReference type="SUPFAM" id="SSF57667">
    <property type="entry name" value="beta-beta-alpha zinc fingers"/>
    <property type="match status" value="1"/>
</dbReference>
<keyword evidence="9" id="KW-0539">Nucleus</keyword>
<evidence type="ECO:0000259" key="11">
    <source>
        <dbReference type="PROSITE" id="PS50157"/>
    </source>
</evidence>
<evidence type="ECO:0000256" key="9">
    <source>
        <dbReference type="ARBA" id="ARBA00023242"/>
    </source>
</evidence>
<keyword evidence="4" id="KW-0479">Metal-binding</keyword>
<keyword evidence="8" id="KW-0238">DNA-binding</keyword>
<feature type="domain" description="C2H2-type" evidence="11">
    <location>
        <begin position="220"/>
        <end position="247"/>
    </location>
</feature>
<keyword evidence="6 10" id="KW-0863">Zinc-finger</keyword>
<evidence type="ECO:0000313" key="12">
    <source>
        <dbReference type="EMBL" id="KAK7601715.1"/>
    </source>
</evidence>
<evidence type="ECO:0000256" key="4">
    <source>
        <dbReference type="ARBA" id="ARBA00022723"/>
    </source>
</evidence>
<evidence type="ECO:0000313" key="13">
    <source>
        <dbReference type="Proteomes" id="UP001367676"/>
    </source>
</evidence>
<dbReference type="PROSITE" id="PS50157">
    <property type="entry name" value="ZINC_FINGER_C2H2_2"/>
    <property type="match status" value="2"/>
</dbReference>
<dbReference type="InterPro" id="IPR043359">
    <property type="entry name" value="GLI-like"/>
</dbReference>
<dbReference type="InterPro" id="IPR036236">
    <property type="entry name" value="Znf_C2H2_sf"/>
</dbReference>
<dbReference type="InterPro" id="IPR056436">
    <property type="entry name" value="Znf-C2H2_ZIC1-5/GLI1-3-like"/>
</dbReference>
<reference evidence="12 13" key="1">
    <citation type="submission" date="2024-03" db="EMBL/GenBank/DDBJ databases">
        <title>Adaptation during the transition from Ophiocordyceps entomopathogen to insect associate is accompanied by gene loss and intensified selection.</title>
        <authorList>
            <person name="Ward C.M."/>
            <person name="Onetto C.A."/>
            <person name="Borneman A.R."/>
        </authorList>
    </citation>
    <scope>NUCLEOTIDE SEQUENCE [LARGE SCALE GENOMIC DNA]</scope>
    <source>
        <strain evidence="12">AWRI1</strain>
        <tissue evidence="12">Single Adult Female</tissue>
    </source>
</reference>
<dbReference type="GO" id="GO:0005634">
    <property type="term" value="C:nucleus"/>
    <property type="evidence" value="ECO:0007669"/>
    <property type="project" value="UniProtKB-SubCell"/>
</dbReference>
<comment type="subcellular location">
    <subcellularLocation>
        <location evidence="1">Nucleus</location>
    </subcellularLocation>
</comment>
<gene>
    <name evidence="12" type="ORF">V9T40_009156</name>
</gene>
<evidence type="ECO:0000256" key="8">
    <source>
        <dbReference type="ARBA" id="ARBA00023125"/>
    </source>
</evidence>
<dbReference type="PROSITE" id="PS00028">
    <property type="entry name" value="ZINC_FINGER_C2H2_1"/>
    <property type="match status" value="1"/>
</dbReference>